<keyword evidence="11" id="KW-1003">Cell membrane</keyword>
<dbReference type="GO" id="GO:0005886">
    <property type="term" value="C:plasma membrane"/>
    <property type="evidence" value="ECO:0007669"/>
    <property type="project" value="UniProtKB-SubCell"/>
</dbReference>
<comment type="subcellular location">
    <subcellularLocation>
        <location evidence="11">Cell membrane</location>
        <topology evidence="11">Multi-pass membrane protein</topology>
    </subcellularLocation>
    <subcellularLocation>
        <location evidence="1">Membrane</location>
        <topology evidence="1">Multi-pass membrane protein</topology>
    </subcellularLocation>
</comment>
<feature type="transmembrane region" description="Helical" evidence="11">
    <location>
        <begin position="170"/>
        <end position="191"/>
    </location>
</feature>
<keyword evidence="7 11" id="KW-1133">Transmembrane helix</keyword>
<dbReference type="InterPro" id="IPR023011">
    <property type="entry name" value="ATP_synth_F0_asu_AS"/>
</dbReference>
<keyword evidence="10 11" id="KW-0066">ATP synthesis</keyword>
<comment type="similarity">
    <text evidence="2 11">Belongs to the ATPase A chain family.</text>
</comment>
<evidence type="ECO:0000313" key="12">
    <source>
        <dbReference type="EMBL" id="BAA23682.1"/>
    </source>
</evidence>
<dbReference type="PANTHER" id="PTHR42823:SF3">
    <property type="entry name" value="ATP SYNTHASE SUBUNIT A, CHLOROPLASTIC"/>
    <property type="match status" value="1"/>
</dbReference>
<name>O50136_RUMAL</name>
<dbReference type="PROSITE" id="PS00449">
    <property type="entry name" value="ATPASE_A"/>
    <property type="match status" value="1"/>
</dbReference>
<dbReference type="HAMAP" id="MF_01393">
    <property type="entry name" value="ATP_synth_a_bact"/>
    <property type="match status" value="1"/>
</dbReference>
<evidence type="ECO:0000256" key="1">
    <source>
        <dbReference type="ARBA" id="ARBA00004141"/>
    </source>
</evidence>
<evidence type="ECO:0000256" key="7">
    <source>
        <dbReference type="ARBA" id="ARBA00022989"/>
    </source>
</evidence>
<evidence type="ECO:0000256" key="11">
    <source>
        <dbReference type="HAMAP-Rule" id="MF_01393"/>
    </source>
</evidence>
<evidence type="ECO:0000256" key="5">
    <source>
        <dbReference type="ARBA" id="ARBA00022692"/>
    </source>
</evidence>
<dbReference type="AlphaFoldDB" id="O50136"/>
<organism evidence="12">
    <name type="scientific">Ruminococcus albus</name>
    <dbReference type="NCBI Taxonomy" id="1264"/>
    <lineage>
        <taxon>Bacteria</taxon>
        <taxon>Bacillati</taxon>
        <taxon>Bacillota</taxon>
        <taxon>Clostridia</taxon>
        <taxon>Eubacteriales</taxon>
        <taxon>Oscillospiraceae</taxon>
        <taxon>Ruminococcus</taxon>
    </lineage>
</organism>
<dbReference type="Gene3D" id="1.20.120.220">
    <property type="entry name" value="ATP synthase, F0 complex, subunit A"/>
    <property type="match status" value="1"/>
</dbReference>
<sequence length="243" mass="26015">MNGLGDGPKIVFEIGPLIFTETVVMGWLIIAVVTLLCLCGLTKRPLKRSPRASAQIVAEMFVNFVNGMVKQSMGEKMMYYAPYIGALLVSAVLGALISMVGLRSMTADINVTAAWAIVTFVLITYTKIKTNGFLGYLKSFAQPVAFILPLNLISEIATPASMAFRLFGNVAGGMVITGLLYSALGAASTALHLHFEFASWAFSVLQVGIPAVLSIYFDLFSGCIQAYIFSTLTMVNVAAAAEE</sequence>
<feature type="transmembrane region" description="Helical" evidence="11">
    <location>
        <begin position="81"/>
        <end position="102"/>
    </location>
</feature>
<keyword evidence="4 11" id="KW-0138">CF(0)</keyword>
<keyword evidence="3 11" id="KW-0813">Transport</keyword>
<accession>O50136</accession>
<dbReference type="InterPro" id="IPR035908">
    <property type="entry name" value="F0_ATP_A_sf"/>
</dbReference>
<evidence type="ECO:0000256" key="10">
    <source>
        <dbReference type="ARBA" id="ARBA00023310"/>
    </source>
</evidence>
<gene>
    <name evidence="11 12" type="primary">atpB</name>
</gene>
<dbReference type="GO" id="GO:0046933">
    <property type="term" value="F:proton-transporting ATP synthase activity, rotational mechanism"/>
    <property type="evidence" value="ECO:0007669"/>
    <property type="project" value="UniProtKB-UniRule"/>
</dbReference>
<dbReference type="CDD" id="cd00310">
    <property type="entry name" value="ATP-synt_Fo_a_6"/>
    <property type="match status" value="1"/>
</dbReference>
<keyword evidence="5 11" id="KW-0812">Transmembrane</keyword>
<evidence type="ECO:0000256" key="3">
    <source>
        <dbReference type="ARBA" id="ARBA00022448"/>
    </source>
</evidence>
<dbReference type="PANTHER" id="PTHR42823">
    <property type="entry name" value="ATP SYNTHASE SUBUNIT A, CHLOROPLASTIC"/>
    <property type="match status" value="1"/>
</dbReference>
<dbReference type="GO" id="GO:0042777">
    <property type="term" value="P:proton motive force-driven plasma membrane ATP synthesis"/>
    <property type="evidence" value="ECO:0007669"/>
    <property type="project" value="TreeGrafter"/>
</dbReference>
<feature type="transmembrane region" description="Helical" evidence="11">
    <location>
        <begin position="17"/>
        <end position="40"/>
    </location>
</feature>
<evidence type="ECO:0000256" key="4">
    <source>
        <dbReference type="ARBA" id="ARBA00022547"/>
    </source>
</evidence>
<keyword evidence="8 11" id="KW-0406">Ion transport</keyword>
<evidence type="ECO:0000256" key="8">
    <source>
        <dbReference type="ARBA" id="ARBA00023065"/>
    </source>
</evidence>
<protein>
    <recommendedName>
        <fullName evidence="11">ATP synthase subunit a</fullName>
    </recommendedName>
    <alternativeName>
        <fullName evidence="11">ATP synthase F0 sector subunit a</fullName>
    </alternativeName>
    <alternativeName>
        <fullName evidence="11">F-ATPase subunit 6</fullName>
    </alternativeName>
</protein>
<dbReference type="InterPro" id="IPR045082">
    <property type="entry name" value="ATP_syn_F0_a_bact/chloroplast"/>
</dbReference>
<dbReference type="EMBL" id="AB006151">
    <property type="protein sequence ID" value="BAA23682.1"/>
    <property type="molecule type" value="Genomic_DNA"/>
</dbReference>
<dbReference type="SUPFAM" id="SSF81336">
    <property type="entry name" value="F1F0 ATP synthase subunit A"/>
    <property type="match status" value="1"/>
</dbReference>
<comment type="function">
    <text evidence="11">Key component of the proton channel; it plays a direct role in the translocation of protons across the membrane.</text>
</comment>
<dbReference type="PRINTS" id="PR00123">
    <property type="entry name" value="ATPASEA"/>
</dbReference>
<feature type="transmembrane region" description="Helical" evidence="11">
    <location>
        <begin position="109"/>
        <end position="128"/>
    </location>
</feature>
<evidence type="ECO:0000256" key="2">
    <source>
        <dbReference type="ARBA" id="ARBA00006810"/>
    </source>
</evidence>
<feature type="transmembrane region" description="Helical" evidence="11">
    <location>
        <begin position="197"/>
        <end position="217"/>
    </location>
</feature>
<dbReference type="GO" id="GO:0045259">
    <property type="term" value="C:proton-transporting ATP synthase complex"/>
    <property type="evidence" value="ECO:0007669"/>
    <property type="project" value="UniProtKB-KW"/>
</dbReference>
<evidence type="ECO:0000256" key="9">
    <source>
        <dbReference type="ARBA" id="ARBA00023136"/>
    </source>
</evidence>
<dbReference type="InterPro" id="IPR000568">
    <property type="entry name" value="ATP_synth_F0_asu"/>
</dbReference>
<dbReference type="Pfam" id="PF00119">
    <property type="entry name" value="ATP-synt_A"/>
    <property type="match status" value="1"/>
</dbReference>
<proteinExistence type="inferred from homology"/>
<keyword evidence="6 11" id="KW-0375">Hydrogen ion transport</keyword>
<evidence type="ECO:0000256" key="6">
    <source>
        <dbReference type="ARBA" id="ARBA00022781"/>
    </source>
</evidence>
<keyword evidence="9 11" id="KW-0472">Membrane</keyword>
<reference evidence="12" key="1">
    <citation type="submission" date="1997-07" db="EMBL/GenBank/DDBJ databases">
        <title>Sequence analysis of the gene coding proton-translocating ATPase of Ruminococcus albus.</title>
        <authorList>
            <person name="Umemori J."/>
            <person name="Miwa T."/>
            <person name="Nagamine T."/>
            <person name="Ogata K."/>
            <person name="Takenaka A."/>
            <person name="Hino T."/>
        </authorList>
    </citation>
    <scope>NUCLEOTIDE SEQUENCE</scope>
    <source>
        <strain evidence="12">7ATCC</strain>
    </source>
</reference>